<dbReference type="OrthoDB" id="9786266at2"/>
<dbReference type="RefSeq" id="WP_071632992.1">
    <property type="nucleotide sequence ID" value="NZ_JBCAUP010000012.1"/>
</dbReference>
<feature type="chain" id="PRO_5009639014" evidence="1">
    <location>
        <begin position="24"/>
        <end position="334"/>
    </location>
</feature>
<dbReference type="SUPFAM" id="SSF53850">
    <property type="entry name" value="Periplasmic binding protein-like II"/>
    <property type="match status" value="1"/>
</dbReference>
<reference evidence="3 4" key="1">
    <citation type="submission" date="2016-10" db="EMBL/GenBank/DDBJ databases">
        <title>The Draft Genome Sequence of the Potato Rhizosphere Bacteria Ochrobactrum sp. IPA7.2.</title>
        <authorList>
            <person name="Gogoleva N.E."/>
            <person name="Khlopko Y.A."/>
            <person name="Burygin G.L."/>
            <person name="Plotnikov A.O."/>
        </authorList>
    </citation>
    <scope>NUCLEOTIDE SEQUENCE [LARGE SCALE GENOMIC DNA]</scope>
    <source>
        <strain evidence="3 4">IPA7.2</strain>
    </source>
</reference>
<keyword evidence="1" id="KW-0732">Signal</keyword>
<dbReference type="EMBL" id="MOEC01000020">
    <property type="protein sequence ID" value="OIS92089.1"/>
    <property type="molecule type" value="Genomic_DNA"/>
</dbReference>
<proteinExistence type="predicted"/>
<keyword evidence="4" id="KW-1185">Reference proteome</keyword>
<organism evidence="3 4">
    <name type="scientific">Brucella cytisi</name>
    <dbReference type="NCBI Taxonomy" id="407152"/>
    <lineage>
        <taxon>Bacteria</taxon>
        <taxon>Pseudomonadati</taxon>
        <taxon>Pseudomonadota</taxon>
        <taxon>Alphaproteobacteria</taxon>
        <taxon>Hyphomicrobiales</taxon>
        <taxon>Brucellaceae</taxon>
        <taxon>Brucella/Ochrobactrum group</taxon>
        <taxon>Brucella</taxon>
    </lineage>
</organism>
<protein>
    <submittedName>
        <fullName evidence="3">ABC transporter substrate-binding protein</fullName>
    </submittedName>
</protein>
<feature type="signal peptide" evidence="1">
    <location>
        <begin position="1"/>
        <end position="23"/>
    </location>
</feature>
<sequence length="334" mass="36786">MRRLLASTCFLVGLASNSTPTFAADCGNVSLAMHINVQSAEVLAYVDKFILENGFDCTVEMMPGDTVPSTTSMVEKEQPDVSPETWVDLLPEIVPRGLKDNKIVEAAKALPDGGVQGWWIPKYVADAHPDIKTVEDALNHPDLFPDPEDAKKGVIFNGAEGWGATIVTAQLFKAYKAGDKGFRLMSPGSAAGLDGAIAKAYERKEGFITYYWAPTALLGKYDLVRLDVTAPEDPVEWKRCITNLDCADPKPVRWPTDTIYTLLTKKFADSAPSEVVKYFNTRGWSNETVSKLMAWQTENQATGEDGSKHFLQENKDIWSKWVSDDVAEKVEAAL</sequence>
<evidence type="ECO:0000313" key="3">
    <source>
        <dbReference type="EMBL" id="OIS92089.1"/>
    </source>
</evidence>
<dbReference type="GO" id="GO:0022857">
    <property type="term" value="F:transmembrane transporter activity"/>
    <property type="evidence" value="ECO:0007669"/>
    <property type="project" value="InterPro"/>
</dbReference>
<feature type="domain" description="ABC-type glycine betaine transport system substrate-binding" evidence="2">
    <location>
        <begin position="36"/>
        <end position="313"/>
    </location>
</feature>
<dbReference type="Proteomes" id="UP000182985">
    <property type="component" value="Unassembled WGS sequence"/>
</dbReference>
<evidence type="ECO:0000259" key="2">
    <source>
        <dbReference type="Pfam" id="PF04069"/>
    </source>
</evidence>
<dbReference type="Pfam" id="PF04069">
    <property type="entry name" value="OpuAC"/>
    <property type="match status" value="1"/>
</dbReference>
<evidence type="ECO:0000313" key="4">
    <source>
        <dbReference type="Proteomes" id="UP000182985"/>
    </source>
</evidence>
<evidence type="ECO:0000256" key="1">
    <source>
        <dbReference type="SAM" id="SignalP"/>
    </source>
</evidence>
<dbReference type="Gene3D" id="3.40.190.100">
    <property type="entry name" value="Glycine betaine-binding periplasmic protein, domain 2"/>
    <property type="match status" value="1"/>
</dbReference>
<gene>
    <name evidence="3" type="ORF">BLA27_18465</name>
</gene>
<dbReference type="GO" id="GO:0043190">
    <property type="term" value="C:ATP-binding cassette (ABC) transporter complex"/>
    <property type="evidence" value="ECO:0007669"/>
    <property type="project" value="InterPro"/>
</dbReference>
<dbReference type="AlphaFoldDB" id="A0A1J6HHU8"/>
<dbReference type="InterPro" id="IPR007210">
    <property type="entry name" value="ABC_Gly_betaine_transp_sub-bd"/>
</dbReference>
<comment type="caution">
    <text evidence="3">The sequence shown here is derived from an EMBL/GenBank/DDBJ whole genome shotgun (WGS) entry which is preliminary data.</text>
</comment>
<name>A0A1J6HHU8_9HYPH</name>
<accession>A0A1J6HHU8</accession>